<dbReference type="GeneID" id="100381036"/>
<keyword evidence="1" id="KW-0399">Innate immunity</keyword>
<evidence type="ECO:0000313" key="9">
    <source>
        <dbReference type="EMBL" id="AAI33180.1"/>
    </source>
</evidence>
<evidence type="ECO:0000256" key="3">
    <source>
        <dbReference type="ARBA" id="ARBA00022801"/>
    </source>
</evidence>
<dbReference type="RefSeq" id="NP_001167481.1">
    <property type="nucleotide sequence ID" value="NM_001174010.1"/>
</dbReference>
<dbReference type="PROSITE" id="PS51715">
    <property type="entry name" value="G_GB1_RHD3"/>
    <property type="match status" value="1"/>
</dbReference>
<dbReference type="PANTHER" id="PTHR10751">
    <property type="entry name" value="GUANYLATE BINDING PROTEIN"/>
    <property type="match status" value="1"/>
</dbReference>
<dbReference type="FunFam" id="3.40.50.300:FF:000422">
    <property type="entry name" value="Guanylate-binding protein 1"/>
    <property type="match status" value="1"/>
</dbReference>
<dbReference type="CTD" id="100381036"/>
<dbReference type="GO" id="GO:0003924">
    <property type="term" value="F:GTPase activity"/>
    <property type="evidence" value="ECO:0007669"/>
    <property type="project" value="InterPro"/>
</dbReference>
<dbReference type="InterPro" id="IPR003191">
    <property type="entry name" value="Guanylate-bd/ATL_C"/>
</dbReference>
<dbReference type="AlphaFoldDB" id="A2RV52"/>
<evidence type="ECO:0000256" key="4">
    <source>
        <dbReference type="ARBA" id="ARBA00022859"/>
    </source>
</evidence>
<dbReference type="InterPro" id="IPR036543">
    <property type="entry name" value="Guanylate-bd_C_sf"/>
</dbReference>
<comment type="similarity">
    <text evidence="6">Belongs to the TRAFAC class dynamin-like GTPase superfamily. GB1/RHD3 GTPase family.</text>
</comment>
<dbReference type="InterPro" id="IPR037684">
    <property type="entry name" value="GBP_C"/>
</dbReference>
<dbReference type="AGR" id="Xenbase:XB-GENE-6050535"/>
<gene>
    <name evidence="10" type="primary">gbp6.L</name>
    <name evidence="10" type="synonym">gbp6</name>
</gene>
<dbReference type="GO" id="GO:0005525">
    <property type="term" value="F:GTP binding"/>
    <property type="evidence" value="ECO:0007669"/>
    <property type="project" value="UniProtKB-KW"/>
</dbReference>
<evidence type="ECO:0000256" key="1">
    <source>
        <dbReference type="ARBA" id="ARBA00022588"/>
    </source>
</evidence>
<evidence type="ECO:0000256" key="7">
    <source>
        <dbReference type="SAM" id="Coils"/>
    </source>
</evidence>
<keyword evidence="5" id="KW-0342">GTP-binding</keyword>
<proteinExistence type="evidence at transcript level"/>
<dbReference type="SUPFAM" id="SSF48340">
    <property type="entry name" value="Interferon-induced guanylate-binding protein 1 (GBP1), C-terminal domain"/>
    <property type="match status" value="1"/>
</dbReference>
<organism evidence="9">
    <name type="scientific">Xenopus laevis</name>
    <name type="common">African clawed frog</name>
    <dbReference type="NCBI Taxonomy" id="8355"/>
    <lineage>
        <taxon>Eukaryota</taxon>
        <taxon>Metazoa</taxon>
        <taxon>Chordata</taxon>
        <taxon>Craniata</taxon>
        <taxon>Vertebrata</taxon>
        <taxon>Euteleostomi</taxon>
        <taxon>Amphibia</taxon>
        <taxon>Batrachia</taxon>
        <taxon>Anura</taxon>
        <taxon>Pipoidea</taxon>
        <taxon>Pipidae</taxon>
        <taxon>Xenopodinae</taxon>
        <taxon>Xenopus</taxon>
        <taxon>Xenopus</taxon>
    </lineage>
</organism>
<dbReference type="EMBL" id="BC133179">
    <property type="protein sequence ID" value="AAI33180.1"/>
    <property type="molecule type" value="mRNA"/>
</dbReference>
<feature type="domain" description="GB1/RHD3-type G" evidence="8">
    <location>
        <begin position="39"/>
        <end position="279"/>
    </location>
</feature>
<evidence type="ECO:0000313" key="10">
    <source>
        <dbReference type="Xenbase" id="XB-GENE-6050535"/>
    </source>
</evidence>
<accession>A2RV52</accession>
<dbReference type="OrthoDB" id="2135133at2759"/>
<evidence type="ECO:0000256" key="2">
    <source>
        <dbReference type="ARBA" id="ARBA00022741"/>
    </source>
</evidence>
<dbReference type="InterPro" id="IPR015894">
    <property type="entry name" value="Guanylate-bd_N"/>
</dbReference>
<dbReference type="CDD" id="cd16269">
    <property type="entry name" value="GBP_C"/>
    <property type="match status" value="1"/>
</dbReference>
<dbReference type="Gene3D" id="3.40.50.300">
    <property type="entry name" value="P-loop containing nucleotide triphosphate hydrolases"/>
    <property type="match status" value="1"/>
</dbReference>
<evidence type="ECO:0000256" key="6">
    <source>
        <dbReference type="PROSITE-ProRule" id="PRU01052"/>
    </source>
</evidence>
<dbReference type="InterPro" id="IPR030386">
    <property type="entry name" value="G_GB1_RHD3_dom"/>
</dbReference>
<keyword evidence="2" id="KW-0547">Nucleotide-binding</keyword>
<name>A2RV52_XENLA</name>
<evidence type="ECO:0000259" key="8">
    <source>
        <dbReference type="PROSITE" id="PS51715"/>
    </source>
</evidence>
<dbReference type="InterPro" id="IPR027417">
    <property type="entry name" value="P-loop_NTPase"/>
</dbReference>
<dbReference type="Pfam" id="PF02263">
    <property type="entry name" value="GBP"/>
    <property type="match status" value="1"/>
</dbReference>
<protein>
    <recommendedName>
        <fullName evidence="8">GB1/RHD3-type G domain-containing protein</fullName>
    </recommendedName>
</protein>
<dbReference type="Gene3D" id="1.20.1000.10">
    <property type="entry name" value="Guanylate-binding protein, C-terminal domain"/>
    <property type="match status" value="1"/>
</dbReference>
<dbReference type="FunFam" id="1.20.1000.10:FF:000001">
    <property type="entry name" value="Guanylate binding protein 1"/>
    <property type="match status" value="1"/>
</dbReference>
<feature type="coiled-coil region" evidence="7">
    <location>
        <begin position="489"/>
        <end position="591"/>
    </location>
</feature>
<dbReference type="Pfam" id="PF02841">
    <property type="entry name" value="GBP_C"/>
    <property type="match status" value="1"/>
</dbReference>
<dbReference type="GO" id="GO:0045087">
    <property type="term" value="P:innate immune response"/>
    <property type="evidence" value="ECO:0007669"/>
    <property type="project" value="UniProtKB-KW"/>
</dbReference>
<keyword evidence="4" id="KW-0391">Immunity</keyword>
<dbReference type="Xenbase" id="XB-GENE-6050535">
    <property type="gene designation" value="gbp6.L"/>
</dbReference>
<dbReference type="Bgee" id="100381036">
    <property type="expression patterns" value="Expressed in spleen and 14 other cell types or tissues"/>
</dbReference>
<evidence type="ECO:0000256" key="5">
    <source>
        <dbReference type="ARBA" id="ARBA00023134"/>
    </source>
</evidence>
<reference evidence="9" key="1">
    <citation type="submission" date="2007-02" db="EMBL/GenBank/DDBJ databases">
        <authorList>
            <consortium name="NIH - Xenopus Gene Collection (XGC) project"/>
        </authorList>
    </citation>
    <scope>NUCLEOTIDE SEQUENCE [LARGE SCALE MRNA]</scope>
    <source>
        <tissue evidence="9">Spleen</tissue>
    </source>
</reference>
<keyword evidence="3" id="KW-0378">Hydrolase</keyword>
<sequence>MEGRVKMSHPVCLIENENTPEGYKLVINQKAAQILQDITEPVVVVAIVGKYRTGKSYLMNKLAGSDNGFALGSTIQSKTKGIWMWCFPHPVKPGHTLVLLDTEGLGDIEKGDEKNDSWIFSLAVLLSSTLVYNSVGTIDQDSMEKLHYVTELTERIKLKAKATADDDDSAEFKRTFPSFIWCVRDFTLKLEQEGKQITEDEYLQNGLKLKKGLSKAIMSYNFPRECITNFFKYHKCFVFERPASTADLQRLEELSESQLEPNFVKQTHTFCNFVFKNSQTKTLAGGHCVTGRMLGNLAVTYVESIRSGSVPCMENAVLALAQIENTVAIQDALSVYEAEMRQAESTFPTETQDEFLEKQTQFQSMALKAFMGRSFKDDKREYQGQLMRDLHHKNEDFAKRNEEASIRKCQDLLQVLSASLEKGIADGEFCKPGGHKRFVQEKQKIMETYNNSPKKGIKAAVVLQHFLEGKKHIETAVLKADESLTKRDIEAQEERIKKEAVERKLQEEKENAVQLMQTKKEQNRRLEQLAVMLKEKMEEEREKFLKENQWMIDEKMKEREKLAQEGFHNKARMLDEQMKDLQHQNEEISKDIWIKNGVGVLLDVATLVLPGVFGKVANIASNFFRRLF</sequence>
<keyword evidence="7" id="KW-0175">Coiled coil</keyword>
<dbReference type="DNASU" id="100381036"/>
<dbReference type="SUPFAM" id="SSF52540">
    <property type="entry name" value="P-loop containing nucleoside triphosphate hydrolases"/>
    <property type="match status" value="1"/>
</dbReference>
<dbReference type="CDD" id="cd01851">
    <property type="entry name" value="GBP"/>
    <property type="match status" value="1"/>
</dbReference>